<proteinExistence type="predicted"/>
<dbReference type="RefSeq" id="WP_143393032.1">
    <property type="nucleotide sequence ID" value="NZ_NIDE01000003.1"/>
</dbReference>
<reference evidence="2" key="1">
    <citation type="submission" date="2017-06" db="EMBL/GenBank/DDBJ databases">
        <title>Genome analysis of Fimbriiglobus ruber SP5, the first member of the order Planctomycetales with confirmed chitinolytic capability.</title>
        <authorList>
            <person name="Ravin N.V."/>
            <person name="Rakitin A.L."/>
            <person name="Ivanova A.A."/>
            <person name="Beletsky A.V."/>
            <person name="Kulichevskaya I.S."/>
            <person name="Mardanov A.V."/>
            <person name="Dedysh S.N."/>
        </authorList>
    </citation>
    <scope>NUCLEOTIDE SEQUENCE [LARGE SCALE GENOMIC DNA]</scope>
    <source>
        <strain evidence="2">SP5</strain>
    </source>
</reference>
<evidence type="ECO:0000313" key="1">
    <source>
        <dbReference type="EMBL" id="OWK44380.1"/>
    </source>
</evidence>
<name>A0A225DSD8_9BACT</name>
<accession>A0A225DSD8</accession>
<dbReference type="AlphaFoldDB" id="A0A225DSD8"/>
<gene>
    <name evidence="1" type="ORF">FRUB_02312</name>
</gene>
<dbReference type="SUPFAM" id="SSF75005">
    <property type="entry name" value="Arabinanase/levansucrase/invertase"/>
    <property type="match status" value="1"/>
</dbReference>
<dbReference type="InterPro" id="IPR023296">
    <property type="entry name" value="Glyco_hydro_beta-prop_sf"/>
</dbReference>
<sequence>MTAFPLCAPVAAAQNKIAPPYFGIHVVDEKTGRGVPLAELRTVNDVSYYTDSAGWVAFHEPGLMGREVYFGVESAGYECAKDGFGFRGTRLTPKAGTTAVIKVTRTNVAERLYRITGQGVYRDSSLLGLPVPITEPNLNAGVLGQDSVQAVPYRGRLFWLWGDTNLPDYPLGNFHTTAATSPLPGTDGVRPGVGIDLTYFTDPARPDRVRKMVPMTEPGVVWLFGLLTVTDESGQDSLVAHFSRRKSLAEETEHGLVRFDDAAGVFKKIKTFDRDNKWRFPRENAIRVRGTDGDYFYFASPFCHTRVKAVWGDILDPSHYEALEVDPETGTYRWQRERPPTTQTEESRLVKAGRLAKENARYQIDDAKTGTPVTFHRASITWNEYRKRWVMIGTQQGGKGAPSYLGEVWYAEADDVAGPWGKAVKVATHPNYSFYNPRHHTFFDEDGGKTIYFEGTYTKSFTSNPIATPRYEYNQLLYRLDLDDERLKAAR</sequence>
<organism evidence="1 2">
    <name type="scientific">Fimbriiglobus ruber</name>
    <dbReference type="NCBI Taxonomy" id="1908690"/>
    <lineage>
        <taxon>Bacteria</taxon>
        <taxon>Pseudomonadati</taxon>
        <taxon>Planctomycetota</taxon>
        <taxon>Planctomycetia</taxon>
        <taxon>Gemmatales</taxon>
        <taxon>Gemmataceae</taxon>
        <taxon>Fimbriiglobus</taxon>
    </lineage>
</organism>
<dbReference type="EMBL" id="NIDE01000003">
    <property type="protein sequence ID" value="OWK44380.1"/>
    <property type="molecule type" value="Genomic_DNA"/>
</dbReference>
<protein>
    <submittedName>
        <fullName evidence="1">Uncharacterized protein</fullName>
    </submittedName>
</protein>
<evidence type="ECO:0000313" key="2">
    <source>
        <dbReference type="Proteomes" id="UP000214646"/>
    </source>
</evidence>
<dbReference type="Proteomes" id="UP000214646">
    <property type="component" value="Unassembled WGS sequence"/>
</dbReference>
<keyword evidence="2" id="KW-1185">Reference proteome</keyword>
<comment type="caution">
    <text evidence="1">The sequence shown here is derived from an EMBL/GenBank/DDBJ whole genome shotgun (WGS) entry which is preliminary data.</text>
</comment>